<dbReference type="AlphaFoldDB" id="A0A821XWU3"/>
<evidence type="ECO:0000313" key="2">
    <source>
        <dbReference type="EMBL" id="CAF4951904.1"/>
    </source>
</evidence>
<dbReference type="Proteomes" id="UP000663873">
    <property type="component" value="Unassembled WGS sequence"/>
</dbReference>
<evidence type="ECO:0000313" key="3">
    <source>
        <dbReference type="Proteomes" id="UP000663873"/>
    </source>
</evidence>
<proteinExistence type="predicted"/>
<gene>
    <name evidence="1" type="ORF">UJA718_LOCUS46073</name>
    <name evidence="2" type="ORF">UJA718_LOCUS47792</name>
</gene>
<comment type="caution">
    <text evidence="2">The sequence shown here is derived from an EMBL/GenBank/DDBJ whole genome shotgun (WGS) entry which is preliminary data.</text>
</comment>
<dbReference type="EMBL" id="CAJOBP010092483">
    <property type="protein sequence ID" value="CAF4951904.1"/>
    <property type="molecule type" value="Genomic_DNA"/>
</dbReference>
<feature type="non-terminal residue" evidence="2">
    <location>
        <position position="80"/>
    </location>
</feature>
<evidence type="ECO:0000313" key="1">
    <source>
        <dbReference type="EMBL" id="CAF4913364.1"/>
    </source>
</evidence>
<accession>A0A821XWU3</accession>
<dbReference type="EMBL" id="CAJOBP010080545">
    <property type="protein sequence ID" value="CAF4913364.1"/>
    <property type="molecule type" value="Genomic_DNA"/>
</dbReference>
<name>A0A821XWU3_9BILA</name>
<reference evidence="2" key="1">
    <citation type="submission" date="2021-02" db="EMBL/GenBank/DDBJ databases">
        <authorList>
            <person name="Nowell W R."/>
        </authorList>
    </citation>
    <scope>NUCLEOTIDE SEQUENCE</scope>
</reference>
<keyword evidence="3" id="KW-1185">Reference proteome</keyword>
<feature type="non-terminal residue" evidence="2">
    <location>
        <position position="1"/>
    </location>
</feature>
<sequence length="80" mass="8047">AGAALIAFTGGAAVQIGTMLLSEGIGDMIHAIKSAITGEFSWKEYAIQKAISIAITIATCGMAALKETGQAIKSGFKGCA</sequence>
<protein>
    <submittedName>
        <fullName evidence="2">Uncharacterized protein</fullName>
    </submittedName>
</protein>
<organism evidence="2 3">
    <name type="scientific">Rotaria socialis</name>
    <dbReference type="NCBI Taxonomy" id="392032"/>
    <lineage>
        <taxon>Eukaryota</taxon>
        <taxon>Metazoa</taxon>
        <taxon>Spiralia</taxon>
        <taxon>Gnathifera</taxon>
        <taxon>Rotifera</taxon>
        <taxon>Eurotatoria</taxon>
        <taxon>Bdelloidea</taxon>
        <taxon>Philodinida</taxon>
        <taxon>Philodinidae</taxon>
        <taxon>Rotaria</taxon>
    </lineage>
</organism>